<feature type="transmembrane region" description="Helical" evidence="4">
    <location>
        <begin position="40"/>
        <end position="59"/>
    </location>
</feature>
<feature type="transmembrane region" description="Helical" evidence="4">
    <location>
        <begin position="79"/>
        <end position="97"/>
    </location>
</feature>
<keyword evidence="2 3" id="KW-0040">ANK repeat</keyword>
<feature type="repeat" description="ANK" evidence="3">
    <location>
        <begin position="252"/>
        <end position="284"/>
    </location>
</feature>
<keyword evidence="4" id="KW-0472">Membrane</keyword>
<dbReference type="SMART" id="SM00248">
    <property type="entry name" value="ANK"/>
    <property type="match status" value="6"/>
</dbReference>
<accession>A0AB34JM88</accession>
<dbReference type="PROSITE" id="PS50088">
    <property type="entry name" value="ANK_REPEAT"/>
    <property type="match status" value="1"/>
</dbReference>
<dbReference type="PANTHER" id="PTHR24189">
    <property type="entry name" value="MYOTROPHIN"/>
    <property type="match status" value="1"/>
</dbReference>
<evidence type="ECO:0000313" key="6">
    <source>
        <dbReference type="Proteomes" id="UP001515480"/>
    </source>
</evidence>
<dbReference type="PROSITE" id="PS50297">
    <property type="entry name" value="ANK_REP_REGION"/>
    <property type="match status" value="1"/>
</dbReference>
<dbReference type="AlphaFoldDB" id="A0AB34JM88"/>
<dbReference type="Gene3D" id="1.25.40.20">
    <property type="entry name" value="Ankyrin repeat-containing domain"/>
    <property type="match status" value="2"/>
</dbReference>
<dbReference type="Pfam" id="PF12796">
    <property type="entry name" value="Ank_2"/>
    <property type="match status" value="1"/>
</dbReference>
<evidence type="ECO:0000256" key="4">
    <source>
        <dbReference type="SAM" id="Phobius"/>
    </source>
</evidence>
<evidence type="ECO:0000313" key="5">
    <source>
        <dbReference type="EMBL" id="KAL1522055.1"/>
    </source>
</evidence>
<evidence type="ECO:0000256" key="2">
    <source>
        <dbReference type="ARBA" id="ARBA00023043"/>
    </source>
</evidence>
<dbReference type="Proteomes" id="UP001515480">
    <property type="component" value="Unassembled WGS sequence"/>
</dbReference>
<keyword evidence="1" id="KW-0677">Repeat</keyword>
<gene>
    <name evidence="5" type="ORF">AB1Y20_021700</name>
</gene>
<protein>
    <submittedName>
        <fullName evidence="5">Uncharacterized protein</fullName>
    </submittedName>
</protein>
<dbReference type="InterPro" id="IPR036770">
    <property type="entry name" value="Ankyrin_rpt-contain_sf"/>
</dbReference>
<comment type="caution">
    <text evidence="5">The sequence shown here is derived from an EMBL/GenBank/DDBJ whole genome shotgun (WGS) entry which is preliminary data.</text>
</comment>
<dbReference type="InterPro" id="IPR002110">
    <property type="entry name" value="Ankyrin_rpt"/>
</dbReference>
<dbReference type="SUPFAM" id="SSF48403">
    <property type="entry name" value="Ankyrin repeat"/>
    <property type="match status" value="1"/>
</dbReference>
<evidence type="ECO:0000256" key="3">
    <source>
        <dbReference type="PROSITE-ProRule" id="PRU00023"/>
    </source>
</evidence>
<organism evidence="5 6">
    <name type="scientific">Prymnesium parvum</name>
    <name type="common">Toxic golden alga</name>
    <dbReference type="NCBI Taxonomy" id="97485"/>
    <lineage>
        <taxon>Eukaryota</taxon>
        <taxon>Haptista</taxon>
        <taxon>Haptophyta</taxon>
        <taxon>Prymnesiophyceae</taxon>
        <taxon>Prymnesiales</taxon>
        <taxon>Prymnesiaceae</taxon>
        <taxon>Prymnesium</taxon>
    </lineage>
</organism>
<dbReference type="Pfam" id="PF13637">
    <property type="entry name" value="Ank_4"/>
    <property type="match status" value="1"/>
</dbReference>
<name>A0AB34JM88_PRYPA</name>
<keyword evidence="4" id="KW-1133">Transmembrane helix</keyword>
<proteinExistence type="predicted"/>
<sequence length="536" mass="56989">MRWLGQGLRPLPLPAAEDRHDQRDCVAGDSSRLSRFTLRLRVQLAAGVAAGLGLCFLALSPWPRATLLSERAQPMVEALAFAVGLLLVIFVLLYTCVQLRAPPPSQVSRKARRASHGGLPFSAIAAPSIRMGAQTELVEIVAADTPLAPSSRRQAAKARAMSRLREERGSATAPCDASSAWHSLERDKQLFEACYRGDSVAAAALLAAGASPRNSTPDGSLAIVAACTAGAEDCLLLLLAHGADANQVCSRKGTTPLIAASLMGHPQCARVLLEHGANPDLLSQQSTATALLAACHKGCVECVRLLCDFGADPNLSNLLGFTPLAAACYSGNGKCAQLLCTYGAKRRPAVDRRALSPTASHEAEQLARDAQCEELAAWLRATQDWCSPLHHVSMLSAQRTRSLLRDGADIYCRAHANAPTPVQLASIALAHAFRPPAKGYAVGAVRTSRSEAPEEAPESCLLPEQHHEAIASSTLVVLAAQPWSPANHELFPRPARSEATSLFLIAHQLARQYAGAQSHALVDVWLDSVIPLVINR</sequence>
<dbReference type="PANTHER" id="PTHR24189:SF50">
    <property type="entry name" value="ANKYRIN REPEAT AND SOCS BOX PROTEIN 2"/>
    <property type="match status" value="1"/>
</dbReference>
<keyword evidence="6" id="KW-1185">Reference proteome</keyword>
<dbReference type="EMBL" id="JBGBPQ010000007">
    <property type="protein sequence ID" value="KAL1522055.1"/>
    <property type="molecule type" value="Genomic_DNA"/>
</dbReference>
<reference evidence="5 6" key="1">
    <citation type="journal article" date="2024" name="Science">
        <title>Giant polyketide synthase enzymes in the biosynthesis of giant marine polyether toxins.</title>
        <authorList>
            <person name="Fallon T.R."/>
            <person name="Shende V.V."/>
            <person name="Wierzbicki I.H."/>
            <person name="Pendleton A.L."/>
            <person name="Watervoot N.F."/>
            <person name="Auber R.P."/>
            <person name="Gonzalez D.J."/>
            <person name="Wisecaver J.H."/>
            <person name="Moore B.S."/>
        </authorList>
    </citation>
    <scope>NUCLEOTIDE SEQUENCE [LARGE SCALE GENOMIC DNA]</scope>
    <source>
        <strain evidence="5 6">12B1</strain>
    </source>
</reference>
<keyword evidence="4" id="KW-0812">Transmembrane</keyword>
<evidence type="ECO:0000256" key="1">
    <source>
        <dbReference type="ARBA" id="ARBA00022737"/>
    </source>
</evidence>
<dbReference type="InterPro" id="IPR050745">
    <property type="entry name" value="Multifunctional_regulatory"/>
</dbReference>